<dbReference type="Pfam" id="PF12841">
    <property type="entry name" value="YvrJ"/>
    <property type="match status" value="1"/>
</dbReference>
<dbReference type="EMBL" id="FOEN01000015">
    <property type="protein sequence ID" value="SEQ50680.1"/>
    <property type="molecule type" value="Genomic_DNA"/>
</dbReference>
<dbReference type="AlphaFoldDB" id="A0A1H9GKT4"/>
<evidence type="ECO:0000256" key="1">
    <source>
        <dbReference type="SAM" id="Phobius"/>
    </source>
</evidence>
<reference evidence="2 3" key="1">
    <citation type="submission" date="2016-10" db="EMBL/GenBank/DDBJ databases">
        <authorList>
            <person name="de Groot N.N."/>
        </authorList>
    </citation>
    <scope>NUCLEOTIDE SEQUENCE [LARGE SCALE GENOMIC DNA]</scope>
    <source>
        <strain evidence="2 3">DSM 15695</strain>
    </source>
</reference>
<keyword evidence="3" id="KW-1185">Reference proteome</keyword>
<sequence>MEEVINLIANFGFPIALVIYFLARFEKKLEELSTLLTHLSWVIEQISDTNKVKERRRIGK</sequence>
<accession>A0A1H9GKT4</accession>
<feature type="transmembrane region" description="Helical" evidence="1">
    <location>
        <begin position="6"/>
        <end position="23"/>
    </location>
</feature>
<evidence type="ECO:0000313" key="2">
    <source>
        <dbReference type="EMBL" id="SEQ50680.1"/>
    </source>
</evidence>
<dbReference type="Proteomes" id="UP000198833">
    <property type="component" value="Unassembled WGS sequence"/>
</dbReference>
<name>A0A1H9GKT4_9LACT</name>
<keyword evidence="1" id="KW-1133">Transmembrane helix</keyword>
<keyword evidence="1" id="KW-0812">Transmembrane</keyword>
<protein>
    <submittedName>
        <fullName evidence="2">YvrJ protein family protein</fullName>
    </submittedName>
</protein>
<organism evidence="2 3">
    <name type="scientific">Ignavigranum ruoffiae</name>
    <dbReference type="NCBI Taxonomy" id="89093"/>
    <lineage>
        <taxon>Bacteria</taxon>
        <taxon>Bacillati</taxon>
        <taxon>Bacillota</taxon>
        <taxon>Bacilli</taxon>
        <taxon>Lactobacillales</taxon>
        <taxon>Aerococcaceae</taxon>
        <taxon>Ignavigranum</taxon>
    </lineage>
</organism>
<evidence type="ECO:0000313" key="3">
    <source>
        <dbReference type="Proteomes" id="UP000198833"/>
    </source>
</evidence>
<keyword evidence="1" id="KW-0472">Membrane</keyword>
<dbReference type="RefSeq" id="WP_092572648.1">
    <property type="nucleotide sequence ID" value="NZ_FOEN01000015.1"/>
</dbReference>
<proteinExistence type="predicted"/>
<gene>
    <name evidence="2" type="ORF">SAMN04488558_1156</name>
</gene>
<dbReference type="STRING" id="89093.SAMN04488558_1156"/>
<dbReference type="InterPro" id="IPR024419">
    <property type="entry name" value="YvrJ"/>
</dbReference>